<evidence type="ECO:0000313" key="2">
    <source>
        <dbReference type="EMBL" id="KAJ9565578.1"/>
    </source>
</evidence>
<dbReference type="Proteomes" id="UP001172457">
    <property type="component" value="Chromosome 1"/>
</dbReference>
<dbReference type="InterPro" id="IPR043502">
    <property type="entry name" value="DNA/RNA_pol_sf"/>
</dbReference>
<dbReference type="PANTHER" id="PTHR11439">
    <property type="entry name" value="GAG-POL-RELATED RETROTRANSPOSON"/>
    <property type="match status" value="1"/>
</dbReference>
<protein>
    <recommendedName>
        <fullName evidence="1">Reverse transcriptase Ty1/copia-type domain-containing protein</fullName>
    </recommendedName>
</protein>
<dbReference type="CDD" id="cd09272">
    <property type="entry name" value="RNase_HI_RT_Ty1"/>
    <property type="match status" value="1"/>
</dbReference>
<dbReference type="InterPro" id="IPR013103">
    <property type="entry name" value="RVT_2"/>
</dbReference>
<dbReference type="PANTHER" id="PTHR11439:SF517">
    <property type="entry name" value="CYSTEINE-RICH RLK (RECEPTOR-LIKE PROTEIN KINASE) 8"/>
    <property type="match status" value="1"/>
</dbReference>
<gene>
    <name evidence="2" type="ORF">OSB04_001544</name>
</gene>
<dbReference type="SUPFAM" id="SSF56672">
    <property type="entry name" value="DNA/RNA polymerases"/>
    <property type="match status" value="1"/>
</dbReference>
<evidence type="ECO:0000313" key="3">
    <source>
        <dbReference type="Proteomes" id="UP001172457"/>
    </source>
</evidence>
<reference evidence="2" key="1">
    <citation type="submission" date="2023-03" db="EMBL/GenBank/DDBJ databases">
        <title>Chromosome-scale reference genome and RAD-based genetic map of yellow starthistle (Centaurea solstitialis) reveal putative structural variation and QTLs associated with invader traits.</title>
        <authorList>
            <person name="Reatini B."/>
            <person name="Cang F.A."/>
            <person name="Jiang Q."/>
            <person name="Mckibben M.T.W."/>
            <person name="Barker M.S."/>
            <person name="Rieseberg L.H."/>
            <person name="Dlugosch K.M."/>
        </authorList>
    </citation>
    <scope>NUCLEOTIDE SEQUENCE</scope>
    <source>
        <strain evidence="2">CAN-66</strain>
        <tissue evidence="2">Leaf</tissue>
    </source>
</reference>
<organism evidence="2 3">
    <name type="scientific">Centaurea solstitialis</name>
    <name type="common">yellow star-thistle</name>
    <dbReference type="NCBI Taxonomy" id="347529"/>
    <lineage>
        <taxon>Eukaryota</taxon>
        <taxon>Viridiplantae</taxon>
        <taxon>Streptophyta</taxon>
        <taxon>Embryophyta</taxon>
        <taxon>Tracheophyta</taxon>
        <taxon>Spermatophyta</taxon>
        <taxon>Magnoliopsida</taxon>
        <taxon>eudicotyledons</taxon>
        <taxon>Gunneridae</taxon>
        <taxon>Pentapetalae</taxon>
        <taxon>asterids</taxon>
        <taxon>campanulids</taxon>
        <taxon>Asterales</taxon>
        <taxon>Asteraceae</taxon>
        <taxon>Carduoideae</taxon>
        <taxon>Cardueae</taxon>
        <taxon>Centaureinae</taxon>
        <taxon>Centaurea</taxon>
    </lineage>
</organism>
<feature type="domain" description="Reverse transcriptase Ty1/copia-type" evidence="1">
    <location>
        <begin position="9"/>
        <end position="193"/>
    </location>
</feature>
<keyword evidence="3" id="KW-1185">Reference proteome</keyword>
<dbReference type="Pfam" id="PF07727">
    <property type="entry name" value="RVT_2"/>
    <property type="match status" value="1"/>
</dbReference>
<dbReference type="EMBL" id="JARYMX010000001">
    <property type="protein sequence ID" value="KAJ9565578.1"/>
    <property type="molecule type" value="Genomic_DNA"/>
</dbReference>
<proteinExistence type="predicted"/>
<comment type="caution">
    <text evidence="2">The sequence shown here is derived from an EMBL/GenBank/DDBJ whole genome shotgun (WGS) entry which is preliminary data.</text>
</comment>
<dbReference type="AlphaFoldDB" id="A0AA38TYP9"/>
<evidence type="ECO:0000259" key="1">
    <source>
        <dbReference type="Pfam" id="PF07727"/>
    </source>
</evidence>
<name>A0AA38TYP9_9ASTR</name>
<accession>A0AA38TYP9</accession>
<sequence>MQRVFVYTRWDTIRAILALAALKGFKIYQLDVKSAFLHGELTETVYVEQPLGYVRSGDESKVYKLKKALYGLKQAPRAWYSRIDAYFKKEGFVKCPYEHTLFLKSDKEGNILIVSLYVDDMIVTGSKESMMEEFKQSMKSEFDMSDLGMMRYFLGVEIIQNDAGIFMCQRRYAKEILERFKLQSCNSVRNPIVPESKLVKEDGGNRCDRLLYKQMVGCLMYLGASRPDLAYVLSIISRFMECPYESHMMAVQRVFRYIKGTTDYGVWYRRNGNKDLIAFSDSDYAGDLESRKSTLGYAMMMSDGVVSWSSKKQPVVALSTTEAEFVSSAACACQVVWLRRILEHIGLQQKDGTIIFCDNMSTIKLSKNPVLHKRSKHIDVKFHFFRDLVNDGVVELVHCKSEVQVADILTKLVKLETYEHPMKGRHLNLVNMVIGGLTRVIKELIVPKVPNCREDTADHNVQAKQLA</sequence>